<dbReference type="PANTHER" id="PTHR12526">
    <property type="entry name" value="GLYCOSYLTRANSFERASE"/>
    <property type="match status" value="1"/>
</dbReference>
<proteinExistence type="predicted"/>
<reference evidence="2 3" key="1">
    <citation type="submission" date="2013-05" db="EMBL/GenBank/DDBJ databases">
        <title>Draft genome sequence of Rubidibacter lacunae KORDI 51-2.</title>
        <authorList>
            <person name="Choi D.H."/>
            <person name="Noh J.H."/>
            <person name="Kwon K.-K."/>
            <person name="Lee J.-H."/>
            <person name="Ryu J.-Y."/>
        </authorList>
    </citation>
    <scope>NUCLEOTIDE SEQUENCE [LARGE SCALE GENOMIC DNA]</scope>
    <source>
        <strain evidence="2 3">KORDI 51-2</strain>
    </source>
</reference>
<dbReference type="Gene3D" id="3.40.50.2000">
    <property type="entry name" value="Glycogen Phosphorylase B"/>
    <property type="match status" value="2"/>
</dbReference>
<evidence type="ECO:0000313" key="2">
    <source>
        <dbReference type="EMBL" id="ERN40805.1"/>
    </source>
</evidence>
<gene>
    <name evidence="2" type="ORF">KR51_00027950</name>
</gene>
<accession>U5DM61</accession>
<dbReference type="OrthoDB" id="9807209at2"/>
<name>U5DM61_9CHRO</name>
<protein>
    <recommendedName>
        <fullName evidence="1">Glycosyltransferase subfamily 4-like N-terminal domain-containing protein</fullName>
    </recommendedName>
</protein>
<dbReference type="EMBL" id="ASSJ01000070">
    <property type="protein sequence ID" value="ERN40805.1"/>
    <property type="molecule type" value="Genomic_DNA"/>
</dbReference>
<dbReference type="Proteomes" id="UP000016960">
    <property type="component" value="Unassembled WGS sequence"/>
</dbReference>
<dbReference type="Pfam" id="PF13439">
    <property type="entry name" value="Glyco_transf_4"/>
    <property type="match status" value="1"/>
</dbReference>
<feature type="domain" description="Glycosyltransferase subfamily 4-like N-terminal" evidence="1">
    <location>
        <begin position="18"/>
        <end position="221"/>
    </location>
</feature>
<comment type="caution">
    <text evidence="2">The sequence shown here is derived from an EMBL/GenBank/DDBJ whole genome shotgun (WGS) entry which is preliminary data.</text>
</comment>
<dbReference type="STRING" id="582515.KR51_00027950"/>
<dbReference type="SUPFAM" id="SSF53756">
    <property type="entry name" value="UDP-Glycosyltransferase/glycogen phosphorylase"/>
    <property type="match status" value="1"/>
</dbReference>
<evidence type="ECO:0000259" key="1">
    <source>
        <dbReference type="Pfam" id="PF13439"/>
    </source>
</evidence>
<dbReference type="InParanoid" id="U5DM61"/>
<dbReference type="eggNOG" id="COG0438">
    <property type="taxonomic scope" value="Bacteria"/>
</dbReference>
<dbReference type="Pfam" id="PF13692">
    <property type="entry name" value="Glyco_trans_1_4"/>
    <property type="match status" value="1"/>
</dbReference>
<dbReference type="AlphaFoldDB" id="U5DM61"/>
<organism evidence="2 3">
    <name type="scientific">Rubidibacter lacunae KORDI 51-2</name>
    <dbReference type="NCBI Taxonomy" id="582515"/>
    <lineage>
        <taxon>Bacteria</taxon>
        <taxon>Bacillati</taxon>
        <taxon>Cyanobacteriota</taxon>
        <taxon>Cyanophyceae</taxon>
        <taxon>Oscillatoriophycideae</taxon>
        <taxon>Chroococcales</taxon>
        <taxon>Aphanothecaceae</taxon>
        <taxon>Rubidibacter</taxon>
    </lineage>
</organism>
<dbReference type="RefSeq" id="WP_022608287.1">
    <property type="nucleotide sequence ID" value="NZ_ASSJ01000070.1"/>
</dbReference>
<keyword evidence="3" id="KW-1185">Reference proteome</keyword>
<dbReference type="InterPro" id="IPR028098">
    <property type="entry name" value="Glyco_trans_4-like_N"/>
</dbReference>
<dbReference type="GO" id="GO:0016757">
    <property type="term" value="F:glycosyltransferase activity"/>
    <property type="evidence" value="ECO:0007669"/>
    <property type="project" value="TreeGrafter"/>
</dbReference>
<dbReference type="CDD" id="cd03801">
    <property type="entry name" value="GT4_PimA-like"/>
    <property type="match status" value="1"/>
</dbReference>
<dbReference type="PATRIC" id="fig|582515.4.peg.3146"/>
<sequence>MKILAISSPLPYPPHHGGGISARAFNLIRYLSERHEITLVTRRSPDVTDDRLQALREWVCDLIVFPQTTTAIPSRSVIERAKRLGSYLKSGTPPQVRWHYSPQMQAWIDNAVGSETFDVLTCEHTADEVYVRLDWQQRLRTILNVRGSLYGTCRQYLEAIAQERKTLRDRLDLPLLRRYEQRYCEKFSAVVATTPEDRQQLKALNQNARIAVVPDGIDLHRFPAPELERERARLVFHGAFERITVIEAARSLCTSIFPEIRRRYPHAVLELIGDRVGDFVGDWARQPGIILTATSDARSALQRATVSVQPLPFGFGIEQSVLEAMAAGIPVVGSDRALEGLPVDGPGVPLAAMRAERHEEFVYAIGRLLQDVNLQARLTANARLLITKEFTWQQIGARYEQVVAATARSLYH</sequence>
<evidence type="ECO:0000313" key="3">
    <source>
        <dbReference type="Proteomes" id="UP000016960"/>
    </source>
</evidence>
<dbReference type="PANTHER" id="PTHR12526:SF600">
    <property type="entry name" value="GLYCOSYL TRANSFERASE GROUP 1"/>
    <property type="match status" value="1"/>
</dbReference>